<comment type="similarity">
    <text evidence="3">Belongs to the etk/wzc family.</text>
</comment>
<dbReference type="EMBL" id="JACIGW010000005">
    <property type="protein sequence ID" value="MBB4350326.1"/>
    <property type="molecule type" value="Genomic_DNA"/>
</dbReference>
<dbReference type="AlphaFoldDB" id="A0A7W6THQ9"/>
<dbReference type="SUPFAM" id="SSF52540">
    <property type="entry name" value="P-loop containing nucleoside triphosphate hydrolases"/>
    <property type="match status" value="1"/>
</dbReference>
<evidence type="ECO:0000256" key="17">
    <source>
        <dbReference type="SAM" id="Phobius"/>
    </source>
</evidence>
<comment type="similarity">
    <text evidence="2">Belongs to the CpsD/CapB family.</text>
</comment>
<dbReference type="InterPro" id="IPR032807">
    <property type="entry name" value="GNVR"/>
</dbReference>
<sequence>MQLHNRDFQRNWRVDDTDDDNSPRGIDFEAIFAIVRRQWLVVAVCIAVALALGVVNIITAVPLYTASTKILIDRGNSEVVQQLSTIGGVTDDEPTVLSQVELLMSDTVALTVVDKLDLSNDPTFMTARPSLIQTIMGTVRSLVTVTGWLGSKPAEIPTSEEKRRAAADAVLANMSVMRVDRTYVLEVSYRSPSADMAARVANAIGDSYLVDKLNSKYDATRRASDWLQDRIAELRQKALDSDLAVQKFRGEHGLVAAGSVLMSDQQLSELNSALIVAQSDTSKAQARLERIESIIASGQSDAMVTDLLDNPVANELRQKYLAASKRETEISDRLGSNHIQAARLRSEMAEYQRQMFAELNRIAESYKSDLDVAVAREKSLTQSVSQATGVSATANLTQVQLRELEREAETYKNLYQTFLQRYQEAIQQQSFPVTEARIITNAVPPPGPSHPKKPLTLALFFLLGAAAGAGVGGWREYRDRFFRTGKQVQDYLGLEFLGMTPLVPNAANPAKSGVQQKPGLIQKTSPLVTYVVEHPLSPFAETLRSAKIAADLRFSDKPCKVIGIVSSLPAEGKSAISINFAELLARQGSKTLLIDADLRNPGTTRAIARHAEAGLLEALLDGQDLDRLLLSDDATGLSVLPAVVRQRTPHSSELLASSGMRGLLKKVSEQYDYIVVDLPPLGPVVDARAIADRIDGFIFVAEWGATARRVAIEVLNANPQVRDKCIGVILNKVDQDRLKLYHDYGSNDYYYSRYSRYYHESN</sequence>
<evidence type="ECO:0000313" key="22">
    <source>
        <dbReference type="EMBL" id="MBB4413642.1"/>
    </source>
</evidence>
<comment type="caution">
    <text evidence="22">The sequence shown here is derived from an EMBL/GenBank/DDBJ whole genome shotgun (WGS) entry which is preliminary data.</text>
</comment>
<reference evidence="24 25" key="1">
    <citation type="submission" date="2020-08" db="EMBL/GenBank/DDBJ databases">
        <title>Genomic Encyclopedia of Type Strains, Phase IV (KMG-V): Genome sequencing to study the core and pangenomes of soil and plant-associated prokaryotes.</title>
        <authorList>
            <person name="Whitman W."/>
        </authorList>
    </citation>
    <scope>NUCLEOTIDE SEQUENCE [LARGE SCALE GENOMIC DNA]</scope>
    <source>
        <strain evidence="22 25">SEMIA 444</strain>
        <strain evidence="21 24">SEMIA 448</strain>
        <strain evidence="23 26">SEMIA 452</strain>
    </source>
</reference>
<comment type="subcellular location">
    <subcellularLocation>
        <location evidence="1">Cell inner membrane</location>
        <topology evidence="1">Multi-pass membrane protein</topology>
    </subcellularLocation>
</comment>
<dbReference type="GO" id="GO:0005886">
    <property type="term" value="C:plasma membrane"/>
    <property type="evidence" value="ECO:0007669"/>
    <property type="project" value="UniProtKB-SubCell"/>
</dbReference>
<dbReference type="PANTHER" id="PTHR32309:SF13">
    <property type="entry name" value="FERRIC ENTEROBACTIN TRANSPORT PROTEIN FEPE"/>
    <property type="match status" value="1"/>
</dbReference>
<dbReference type="Proteomes" id="UP000520770">
    <property type="component" value="Unassembled WGS sequence"/>
</dbReference>
<dbReference type="InterPro" id="IPR003856">
    <property type="entry name" value="LPS_length_determ_N"/>
</dbReference>
<keyword evidence="5" id="KW-1003">Cell membrane</keyword>
<dbReference type="Pfam" id="PF13614">
    <property type="entry name" value="AAA_31"/>
    <property type="match status" value="1"/>
</dbReference>
<keyword evidence="16" id="KW-0175">Coiled coil</keyword>
<keyword evidence="12 17" id="KW-1133">Transmembrane helix</keyword>
<dbReference type="GO" id="GO:0005524">
    <property type="term" value="F:ATP binding"/>
    <property type="evidence" value="ECO:0007669"/>
    <property type="project" value="UniProtKB-KW"/>
</dbReference>
<evidence type="ECO:0000256" key="12">
    <source>
        <dbReference type="ARBA" id="ARBA00022989"/>
    </source>
</evidence>
<evidence type="ECO:0000256" key="15">
    <source>
        <dbReference type="ARBA" id="ARBA00051245"/>
    </source>
</evidence>
<proteinExistence type="inferred from homology"/>
<evidence type="ECO:0000256" key="4">
    <source>
        <dbReference type="ARBA" id="ARBA00011903"/>
    </source>
</evidence>
<comment type="catalytic activity">
    <reaction evidence="15">
        <text>L-tyrosyl-[protein] + ATP = O-phospho-L-tyrosyl-[protein] + ADP + H(+)</text>
        <dbReference type="Rhea" id="RHEA:10596"/>
        <dbReference type="Rhea" id="RHEA-COMP:10136"/>
        <dbReference type="Rhea" id="RHEA-COMP:20101"/>
        <dbReference type="ChEBI" id="CHEBI:15378"/>
        <dbReference type="ChEBI" id="CHEBI:30616"/>
        <dbReference type="ChEBI" id="CHEBI:46858"/>
        <dbReference type="ChEBI" id="CHEBI:61978"/>
        <dbReference type="ChEBI" id="CHEBI:456216"/>
        <dbReference type="EC" id="2.7.10.2"/>
    </reaction>
</comment>
<keyword evidence="11" id="KW-0067">ATP-binding</keyword>
<dbReference type="EC" id="2.7.10.2" evidence="4"/>
<evidence type="ECO:0000313" key="23">
    <source>
        <dbReference type="EMBL" id="MBB4448276.1"/>
    </source>
</evidence>
<dbReference type="Pfam" id="PF13807">
    <property type="entry name" value="GNVR"/>
    <property type="match status" value="1"/>
</dbReference>
<evidence type="ECO:0000256" key="3">
    <source>
        <dbReference type="ARBA" id="ARBA00008883"/>
    </source>
</evidence>
<evidence type="ECO:0000256" key="2">
    <source>
        <dbReference type="ARBA" id="ARBA00007316"/>
    </source>
</evidence>
<keyword evidence="25" id="KW-1185">Reference proteome</keyword>
<dbReference type="InterPro" id="IPR005702">
    <property type="entry name" value="Wzc-like_C"/>
</dbReference>
<evidence type="ECO:0000256" key="7">
    <source>
        <dbReference type="ARBA" id="ARBA00022679"/>
    </source>
</evidence>
<dbReference type="Proteomes" id="UP000576087">
    <property type="component" value="Unassembled WGS sequence"/>
</dbReference>
<dbReference type="InterPro" id="IPR005700">
    <property type="entry name" value="EPS_ExoP-like"/>
</dbReference>
<feature type="transmembrane region" description="Helical" evidence="17">
    <location>
        <begin position="39"/>
        <end position="64"/>
    </location>
</feature>
<keyword evidence="8 17" id="KW-0812">Transmembrane</keyword>
<dbReference type="EMBL" id="JACIGY010000006">
    <property type="protein sequence ID" value="MBB4413642.1"/>
    <property type="molecule type" value="Genomic_DNA"/>
</dbReference>
<dbReference type="NCBIfam" id="TIGR01007">
    <property type="entry name" value="eps_fam"/>
    <property type="match status" value="1"/>
</dbReference>
<evidence type="ECO:0000256" key="14">
    <source>
        <dbReference type="ARBA" id="ARBA00023137"/>
    </source>
</evidence>
<evidence type="ECO:0000256" key="9">
    <source>
        <dbReference type="ARBA" id="ARBA00022741"/>
    </source>
</evidence>
<evidence type="ECO:0000256" key="8">
    <source>
        <dbReference type="ARBA" id="ARBA00022692"/>
    </source>
</evidence>
<keyword evidence="7" id="KW-0808">Transferase</keyword>
<keyword evidence="10" id="KW-0418">Kinase</keyword>
<dbReference type="EMBL" id="JACIHM010000006">
    <property type="protein sequence ID" value="MBB4448276.1"/>
    <property type="molecule type" value="Genomic_DNA"/>
</dbReference>
<evidence type="ECO:0000256" key="11">
    <source>
        <dbReference type="ARBA" id="ARBA00022840"/>
    </source>
</evidence>
<evidence type="ECO:0000313" key="21">
    <source>
        <dbReference type="EMBL" id="MBB4350326.1"/>
    </source>
</evidence>
<dbReference type="InterPro" id="IPR050445">
    <property type="entry name" value="Bact_polysacc_biosynth/exp"/>
</dbReference>
<evidence type="ECO:0000256" key="10">
    <source>
        <dbReference type="ARBA" id="ARBA00022777"/>
    </source>
</evidence>
<dbReference type="Proteomes" id="UP000524535">
    <property type="component" value="Unassembled WGS sequence"/>
</dbReference>
<keyword evidence="6" id="KW-0997">Cell inner membrane</keyword>
<protein>
    <recommendedName>
        <fullName evidence="4">non-specific protein-tyrosine kinase</fullName>
        <ecNumber evidence="4">2.7.10.2</ecNumber>
    </recommendedName>
</protein>
<evidence type="ECO:0000256" key="13">
    <source>
        <dbReference type="ARBA" id="ARBA00023136"/>
    </source>
</evidence>
<dbReference type="NCBIfam" id="TIGR01005">
    <property type="entry name" value="eps_transp_fam"/>
    <property type="match status" value="1"/>
</dbReference>
<feature type="domain" description="Tyrosine-protein kinase G-rich" evidence="20">
    <location>
        <begin position="397"/>
        <end position="471"/>
    </location>
</feature>
<dbReference type="InterPro" id="IPR027417">
    <property type="entry name" value="P-loop_NTPase"/>
</dbReference>
<dbReference type="Gene3D" id="3.40.50.300">
    <property type="entry name" value="P-loop containing nucleotide triphosphate hydrolases"/>
    <property type="match status" value="1"/>
</dbReference>
<feature type="domain" description="AAA" evidence="19">
    <location>
        <begin position="561"/>
        <end position="683"/>
    </location>
</feature>
<evidence type="ECO:0000259" key="20">
    <source>
        <dbReference type="Pfam" id="PF13807"/>
    </source>
</evidence>
<organism evidence="22 25">
    <name type="scientific">Aliirhizobium cellulosilyticum</name>
    <dbReference type="NCBI Taxonomy" id="393664"/>
    <lineage>
        <taxon>Bacteria</taxon>
        <taxon>Pseudomonadati</taxon>
        <taxon>Pseudomonadota</taxon>
        <taxon>Alphaproteobacteria</taxon>
        <taxon>Hyphomicrobiales</taxon>
        <taxon>Rhizobiaceae</taxon>
        <taxon>Aliirhizobium</taxon>
    </lineage>
</organism>
<dbReference type="PANTHER" id="PTHR32309">
    <property type="entry name" value="TYROSINE-PROTEIN KINASE"/>
    <property type="match status" value="1"/>
</dbReference>
<dbReference type="InterPro" id="IPR025669">
    <property type="entry name" value="AAA_dom"/>
</dbReference>
<accession>A0A7W6THQ9</accession>
<evidence type="ECO:0000256" key="16">
    <source>
        <dbReference type="SAM" id="Coils"/>
    </source>
</evidence>
<feature type="domain" description="Polysaccharide chain length determinant N-terminal" evidence="18">
    <location>
        <begin position="26"/>
        <end position="116"/>
    </location>
</feature>
<dbReference type="Pfam" id="PF02706">
    <property type="entry name" value="Wzz"/>
    <property type="match status" value="1"/>
</dbReference>
<keyword evidence="13 17" id="KW-0472">Membrane</keyword>
<evidence type="ECO:0000313" key="24">
    <source>
        <dbReference type="Proteomes" id="UP000520770"/>
    </source>
</evidence>
<evidence type="ECO:0000256" key="6">
    <source>
        <dbReference type="ARBA" id="ARBA00022519"/>
    </source>
</evidence>
<feature type="coiled-coil region" evidence="16">
    <location>
        <begin position="394"/>
        <end position="421"/>
    </location>
</feature>
<name>A0A7W6THQ9_9HYPH</name>
<dbReference type="CDD" id="cd05387">
    <property type="entry name" value="BY-kinase"/>
    <property type="match status" value="1"/>
</dbReference>
<evidence type="ECO:0000313" key="25">
    <source>
        <dbReference type="Proteomes" id="UP000524535"/>
    </source>
</evidence>
<keyword evidence="14" id="KW-0829">Tyrosine-protein kinase</keyword>
<dbReference type="GO" id="GO:0004715">
    <property type="term" value="F:non-membrane spanning protein tyrosine kinase activity"/>
    <property type="evidence" value="ECO:0007669"/>
    <property type="project" value="UniProtKB-EC"/>
</dbReference>
<evidence type="ECO:0000313" key="26">
    <source>
        <dbReference type="Proteomes" id="UP000576087"/>
    </source>
</evidence>
<evidence type="ECO:0000259" key="18">
    <source>
        <dbReference type="Pfam" id="PF02706"/>
    </source>
</evidence>
<evidence type="ECO:0000256" key="1">
    <source>
        <dbReference type="ARBA" id="ARBA00004429"/>
    </source>
</evidence>
<evidence type="ECO:0000256" key="5">
    <source>
        <dbReference type="ARBA" id="ARBA00022475"/>
    </source>
</evidence>
<keyword evidence="9" id="KW-0547">Nucleotide-binding</keyword>
<gene>
    <name evidence="22" type="ORF">GGE31_004170</name>
    <name evidence="21" type="ORF">GGE33_004091</name>
    <name evidence="23" type="ORF">GGE35_004113</name>
</gene>
<evidence type="ECO:0000259" key="19">
    <source>
        <dbReference type="Pfam" id="PF13614"/>
    </source>
</evidence>